<proteinExistence type="predicted"/>
<reference evidence="3 4" key="1">
    <citation type="journal article" date="2011" name="J. Gen. Appl. Microbiol.">
        <title>Draft genome sequencing of the enigmatic yeast Saitoella complicata.</title>
        <authorList>
            <person name="Nishida H."/>
            <person name="Hamamoto M."/>
            <person name="Sugiyama J."/>
        </authorList>
    </citation>
    <scope>NUCLEOTIDE SEQUENCE [LARGE SCALE GENOMIC DNA]</scope>
    <source>
        <strain evidence="3 4">NRRL Y-17804</strain>
    </source>
</reference>
<reference evidence="3 4" key="2">
    <citation type="journal article" date="2014" name="J. Gen. Appl. Microbiol.">
        <title>The early diverging ascomycetous budding yeast Saitoella complicata has three histone deacetylases belonging to the Clr6, Hos2, and Rpd3 lineages.</title>
        <authorList>
            <person name="Nishida H."/>
            <person name="Matsumoto T."/>
            <person name="Kondo S."/>
            <person name="Hamamoto M."/>
            <person name="Yoshikawa H."/>
        </authorList>
    </citation>
    <scope>NUCLEOTIDE SEQUENCE [LARGE SCALE GENOMIC DNA]</scope>
    <source>
        <strain evidence="3 4">NRRL Y-17804</strain>
    </source>
</reference>
<feature type="domain" description="Small ribosomal subunit protein mS35 mitochondrial conserved" evidence="2">
    <location>
        <begin position="90"/>
        <end position="209"/>
    </location>
</feature>
<organism evidence="3 4">
    <name type="scientific">Saitoella complicata (strain BCRC 22490 / CBS 7301 / JCM 7358 / NBRC 10748 / NRRL Y-17804)</name>
    <dbReference type="NCBI Taxonomy" id="698492"/>
    <lineage>
        <taxon>Eukaryota</taxon>
        <taxon>Fungi</taxon>
        <taxon>Dikarya</taxon>
        <taxon>Ascomycota</taxon>
        <taxon>Taphrinomycotina</taxon>
        <taxon>Taphrinomycotina incertae sedis</taxon>
        <taxon>Saitoella</taxon>
    </lineage>
</organism>
<dbReference type="GO" id="GO:0003735">
    <property type="term" value="F:structural constituent of ribosome"/>
    <property type="evidence" value="ECO:0007669"/>
    <property type="project" value="InterPro"/>
</dbReference>
<evidence type="ECO:0000259" key="2">
    <source>
        <dbReference type="Pfam" id="PF10213"/>
    </source>
</evidence>
<dbReference type="OMA" id="AMNLKWA"/>
<dbReference type="Proteomes" id="UP000033140">
    <property type="component" value="Unassembled WGS sequence"/>
</dbReference>
<keyword evidence="4" id="KW-1185">Reference proteome</keyword>
<dbReference type="EMBL" id="BACD03000025">
    <property type="protein sequence ID" value="GAO49741.1"/>
    <property type="molecule type" value="Genomic_DNA"/>
</dbReference>
<name>A0A0E9NJ62_SAICN</name>
<comment type="caution">
    <text evidence="3">The sequence shown here is derived from an EMBL/GenBank/DDBJ whole genome shotgun (WGS) entry which is preliminary data.</text>
</comment>
<gene>
    <name evidence="3" type="ORF">G7K_3884-t1</name>
</gene>
<evidence type="ECO:0000313" key="4">
    <source>
        <dbReference type="Proteomes" id="UP000033140"/>
    </source>
</evidence>
<accession>A0A0E9NJ62</accession>
<dbReference type="STRING" id="698492.A0A0E9NJ62"/>
<dbReference type="GO" id="GO:0005763">
    <property type="term" value="C:mitochondrial small ribosomal subunit"/>
    <property type="evidence" value="ECO:0007669"/>
    <property type="project" value="TreeGrafter"/>
</dbReference>
<sequence length="222" mass="25368">MSLLRRSLQLRSTSSSLNVAGASRAYASKRSRPNGRGASTDPIDAWMNEEGWENDMHNTAHIQLEQHRLTREYYRKSAYELPMLSQLSKPFKPPTQEQPLRFRYTSYLGEQHPAERKVVLEVRVKDLGLTDVQAHKLKLLAGARYDPTTDVMKTSCDSFSHRAQNKKFLSDQLDRLVAEAKDGGETFADIPLDTRHVKTKKKLQFPKEWLKLKNEGAVEAQA</sequence>
<reference evidence="3 4" key="3">
    <citation type="journal article" date="2015" name="Genome Announc.">
        <title>Draft Genome Sequence of the Archiascomycetous Yeast Saitoella complicata.</title>
        <authorList>
            <person name="Yamauchi K."/>
            <person name="Kondo S."/>
            <person name="Hamamoto M."/>
            <person name="Takahashi Y."/>
            <person name="Ogura Y."/>
            <person name="Hayashi T."/>
            <person name="Nishida H."/>
        </authorList>
    </citation>
    <scope>NUCLEOTIDE SEQUENCE [LARGE SCALE GENOMIC DNA]</scope>
    <source>
        <strain evidence="3 4">NRRL Y-17804</strain>
    </source>
</reference>
<dbReference type="Pfam" id="PF10213">
    <property type="entry name" value="MRP-S28"/>
    <property type="match status" value="1"/>
</dbReference>
<dbReference type="InterPro" id="IPR019349">
    <property type="entry name" value="Ribosomal_mS35_mit"/>
</dbReference>
<dbReference type="PANTHER" id="PTHR13490">
    <property type="entry name" value="MITOCHONDRIAL 28S RIBOSOMAL PROTEIN S28"/>
    <property type="match status" value="1"/>
</dbReference>
<protein>
    <recommendedName>
        <fullName evidence="2">Small ribosomal subunit protein mS35 mitochondrial conserved domain-containing protein</fullName>
    </recommendedName>
</protein>
<dbReference type="AlphaFoldDB" id="A0A0E9NJ62"/>
<dbReference type="PANTHER" id="PTHR13490:SF0">
    <property type="entry name" value="SMALL RIBOSOMAL SUBUNIT PROTEIN MS35"/>
    <property type="match status" value="1"/>
</dbReference>
<evidence type="ECO:0000256" key="1">
    <source>
        <dbReference type="SAM" id="MobiDB-lite"/>
    </source>
</evidence>
<evidence type="ECO:0000313" key="3">
    <source>
        <dbReference type="EMBL" id="GAO49741.1"/>
    </source>
</evidence>
<dbReference type="GO" id="GO:0032543">
    <property type="term" value="P:mitochondrial translation"/>
    <property type="evidence" value="ECO:0007669"/>
    <property type="project" value="InterPro"/>
</dbReference>
<feature type="region of interest" description="Disordered" evidence="1">
    <location>
        <begin position="19"/>
        <end position="42"/>
    </location>
</feature>
<dbReference type="InterPro" id="IPR039848">
    <property type="entry name" value="Ribosomal_mS35_mt"/>
</dbReference>